<evidence type="ECO:0000313" key="3">
    <source>
        <dbReference type="Proteomes" id="UP001203297"/>
    </source>
</evidence>
<sequence>MPLYALSLRPHLWKEKLSRCPSRDHLPYYIDVYGNDNGSKASRLVLHLNLDTWTMFLERNPRLPRSSPSSIFDFNNDEGANGNESKSTSGHPKVGQIDLRNHQHLSSSRAT</sequence>
<feature type="region of interest" description="Disordered" evidence="1">
    <location>
        <begin position="60"/>
        <end position="111"/>
    </location>
</feature>
<dbReference type="AlphaFoldDB" id="A0AAD4QM16"/>
<protein>
    <submittedName>
        <fullName evidence="2">Uncharacterized protein</fullName>
    </submittedName>
</protein>
<name>A0AAD4QM16_9AGAM</name>
<organism evidence="2 3">
    <name type="scientific">Multifurca ochricompacta</name>
    <dbReference type="NCBI Taxonomy" id="376703"/>
    <lineage>
        <taxon>Eukaryota</taxon>
        <taxon>Fungi</taxon>
        <taxon>Dikarya</taxon>
        <taxon>Basidiomycota</taxon>
        <taxon>Agaricomycotina</taxon>
        <taxon>Agaricomycetes</taxon>
        <taxon>Russulales</taxon>
        <taxon>Russulaceae</taxon>
        <taxon>Multifurca</taxon>
    </lineage>
</organism>
<proteinExistence type="predicted"/>
<evidence type="ECO:0000256" key="1">
    <source>
        <dbReference type="SAM" id="MobiDB-lite"/>
    </source>
</evidence>
<keyword evidence="3" id="KW-1185">Reference proteome</keyword>
<dbReference type="Proteomes" id="UP001203297">
    <property type="component" value="Unassembled WGS sequence"/>
</dbReference>
<reference evidence="2" key="1">
    <citation type="journal article" date="2022" name="New Phytol.">
        <title>Evolutionary transition to the ectomycorrhizal habit in the genomes of a hyperdiverse lineage of mushroom-forming fungi.</title>
        <authorList>
            <person name="Looney B."/>
            <person name="Miyauchi S."/>
            <person name="Morin E."/>
            <person name="Drula E."/>
            <person name="Courty P.E."/>
            <person name="Kohler A."/>
            <person name="Kuo A."/>
            <person name="LaButti K."/>
            <person name="Pangilinan J."/>
            <person name="Lipzen A."/>
            <person name="Riley R."/>
            <person name="Andreopoulos W."/>
            <person name="He G."/>
            <person name="Johnson J."/>
            <person name="Nolan M."/>
            <person name="Tritt A."/>
            <person name="Barry K.W."/>
            <person name="Grigoriev I.V."/>
            <person name="Nagy L.G."/>
            <person name="Hibbett D."/>
            <person name="Henrissat B."/>
            <person name="Matheny P.B."/>
            <person name="Labbe J."/>
            <person name="Martin F.M."/>
        </authorList>
    </citation>
    <scope>NUCLEOTIDE SEQUENCE</scope>
    <source>
        <strain evidence="2">BPL690</strain>
    </source>
</reference>
<dbReference type="EMBL" id="WTXG01000034">
    <property type="protein sequence ID" value="KAI0297790.1"/>
    <property type="molecule type" value="Genomic_DNA"/>
</dbReference>
<gene>
    <name evidence="2" type="ORF">B0F90DRAFT_1819112</name>
</gene>
<accession>A0AAD4QM16</accession>
<evidence type="ECO:0000313" key="2">
    <source>
        <dbReference type="EMBL" id="KAI0297790.1"/>
    </source>
</evidence>
<comment type="caution">
    <text evidence="2">The sequence shown here is derived from an EMBL/GenBank/DDBJ whole genome shotgun (WGS) entry which is preliminary data.</text>
</comment>